<evidence type="ECO:0000256" key="4">
    <source>
        <dbReference type="ARBA" id="ARBA00023136"/>
    </source>
</evidence>
<feature type="transmembrane region" description="Helical" evidence="5">
    <location>
        <begin position="40"/>
        <end position="58"/>
    </location>
</feature>
<dbReference type="GO" id="GO:0006457">
    <property type="term" value="P:protein folding"/>
    <property type="evidence" value="ECO:0007669"/>
    <property type="project" value="InterPro"/>
</dbReference>
<dbReference type="EMBL" id="SMSE01000001">
    <property type="protein sequence ID" value="TDG16002.1"/>
    <property type="molecule type" value="Genomic_DNA"/>
</dbReference>
<dbReference type="OrthoDB" id="7433190at2"/>
<protein>
    <submittedName>
        <fullName evidence="6">Disulfide bond formation protein B</fullName>
    </submittedName>
</protein>
<dbReference type="InterPro" id="IPR003752">
    <property type="entry name" value="DiS_bond_form_DsbB/BdbC"/>
</dbReference>
<evidence type="ECO:0000313" key="6">
    <source>
        <dbReference type="EMBL" id="TDG16002.1"/>
    </source>
</evidence>
<proteinExistence type="predicted"/>
<gene>
    <name evidence="6" type="ORF">E2F43_01455</name>
</gene>
<evidence type="ECO:0000313" key="7">
    <source>
        <dbReference type="Proteomes" id="UP000295554"/>
    </source>
</evidence>
<name>A0A4R5LX15_9GAMM</name>
<comment type="caution">
    <text evidence="6">The sequence shown here is derived from an EMBL/GenBank/DDBJ whole genome shotgun (WGS) entry which is preliminary data.</text>
</comment>
<evidence type="ECO:0000256" key="5">
    <source>
        <dbReference type="SAM" id="Phobius"/>
    </source>
</evidence>
<keyword evidence="4 5" id="KW-0472">Membrane</keyword>
<dbReference type="GO" id="GO:0016020">
    <property type="term" value="C:membrane"/>
    <property type="evidence" value="ECO:0007669"/>
    <property type="project" value="UniProtKB-SubCell"/>
</dbReference>
<reference evidence="6 7" key="1">
    <citation type="submission" date="2019-03" db="EMBL/GenBank/DDBJ databases">
        <title>Seongchinamella monodicae gen. nov., sp. nov., a novel member of the Gammaproteobacteria isolated from a tidal mudflat of beach.</title>
        <authorList>
            <person name="Yang H.G."/>
            <person name="Kang J.W."/>
            <person name="Lee S.D."/>
        </authorList>
    </citation>
    <scope>NUCLEOTIDE SEQUENCE [LARGE SCALE GENOMIC DNA]</scope>
    <source>
        <strain evidence="6 7">GH4-78</strain>
    </source>
</reference>
<organism evidence="6 7">
    <name type="scientific">Seongchinamella unica</name>
    <dbReference type="NCBI Taxonomy" id="2547392"/>
    <lineage>
        <taxon>Bacteria</taxon>
        <taxon>Pseudomonadati</taxon>
        <taxon>Pseudomonadota</taxon>
        <taxon>Gammaproteobacteria</taxon>
        <taxon>Cellvibrionales</taxon>
        <taxon>Halieaceae</taxon>
        <taxon>Seongchinamella</taxon>
    </lineage>
</organism>
<dbReference type="Proteomes" id="UP000295554">
    <property type="component" value="Unassembled WGS sequence"/>
</dbReference>
<feature type="transmembrane region" description="Helical" evidence="5">
    <location>
        <begin position="78"/>
        <end position="102"/>
    </location>
</feature>
<evidence type="ECO:0000256" key="1">
    <source>
        <dbReference type="ARBA" id="ARBA00004141"/>
    </source>
</evidence>
<keyword evidence="7" id="KW-1185">Reference proteome</keyword>
<comment type="subcellular location">
    <subcellularLocation>
        <location evidence="1">Membrane</location>
        <topology evidence="1">Multi-pass membrane protein</topology>
    </subcellularLocation>
</comment>
<dbReference type="InterPro" id="IPR023380">
    <property type="entry name" value="DsbB-like_sf"/>
</dbReference>
<evidence type="ECO:0000256" key="3">
    <source>
        <dbReference type="ARBA" id="ARBA00022989"/>
    </source>
</evidence>
<evidence type="ECO:0000256" key="2">
    <source>
        <dbReference type="ARBA" id="ARBA00022692"/>
    </source>
</evidence>
<dbReference type="SUPFAM" id="SSF158442">
    <property type="entry name" value="DsbB-like"/>
    <property type="match status" value="1"/>
</dbReference>
<keyword evidence="3 5" id="KW-1133">Transmembrane helix</keyword>
<dbReference type="Pfam" id="PF02600">
    <property type="entry name" value="DsbB"/>
    <property type="match status" value="1"/>
</dbReference>
<keyword evidence="2 5" id="KW-0812">Transmembrane</keyword>
<accession>A0A4R5LX15</accession>
<dbReference type="GO" id="GO:0015035">
    <property type="term" value="F:protein-disulfide reductase activity"/>
    <property type="evidence" value="ECO:0007669"/>
    <property type="project" value="InterPro"/>
</dbReference>
<dbReference type="AlphaFoldDB" id="A0A4R5LX15"/>
<sequence>MGAWAVDWLEVVYPCPFCRVQRTIIGVLGAFMILGSSHFILKYFASVFAFFGAGVAMSQHFRGWVKIHKGEFAWYDPIYYDAFILSFLALFIIIAQAWIICLRRTQNA</sequence>